<dbReference type="SUPFAM" id="SSF57845">
    <property type="entry name" value="B-box zinc-binding domain"/>
    <property type="match status" value="1"/>
</dbReference>
<dbReference type="PROSITE" id="PS50089">
    <property type="entry name" value="ZF_RING_2"/>
    <property type="match status" value="1"/>
</dbReference>
<dbReference type="InterPro" id="IPR001258">
    <property type="entry name" value="NHL_repeat"/>
</dbReference>
<keyword evidence="4" id="KW-0597">Phosphoprotein</keyword>
<keyword evidence="5" id="KW-0479">Metal-binding</keyword>
<proteinExistence type="inferred from homology"/>
<dbReference type="EC" id="2.3.2.27" evidence="3"/>
<evidence type="ECO:0000256" key="9">
    <source>
        <dbReference type="PROSITE-ProRule" id="PRU00024"/>
    </source>
</evidence>
<comment type="catalytic activity">
    <reaction evidence="1">
        <text>S-ubiquitinyl-[E2 ubiquitin-conjugating enzyme]-L-cysteine + [acceptor protein]-L-lysine = [E2 ubiquitin-conjugating enzyme]-L-cysteine + N(6)-ubiquitinyl-[acceptor protein]-L-lysine.</text>
        <dbReference type="EC" id="2.3.2.27"/>
    </reaction>
</comment>
<dbReference type="PROSITE" id="PS00518">
    <property type="entry name" value="ZF_RING_1"/>
    <property type="match status" value="1"/>
</dbReference>
<reference evidence="14" key="3">
    <citation type="submission" date="2025-09" db="UniProtKB">
        <authorList>
            <consortium name="Ensembl"/>
        </authorList>
    </citation>
    <scope>IDENTIFICATION</scope>
</reference>
<dbReference type="PROSITE" id="PS51125">
    <property type="entry name" value="NHL"/>
    <property type="match status" value="2"/>
</dbReference>
<dbReference type="Gene3D" id="3.30.40.10">
    <property type="entry name" value="Zinc/RING finger domain, C3HC4 (zinc finger)"/>
    <property type="match status" value="1"/>
</dbReference>
<feature type="domain" description="RING-type" evidence="12">
    <location>
        <begin position="26"/>
        <end position="79"/>
    </location>
</feature>
<evidence type="ECO:0000259" key="13">
    <source>
        <dbReference type="PROSITE" id="PS50119"/>
    </source>
</evidence>
<dbReference type="AlphaFoldDB" id="A0A8C4X305"/>
<dbReference type="SUPFAM" id="SSF63829">
    <property type="entry name" value="Calcium-dependent phosphotriesterase"/>
    <property type="match status" value="1"/>
</dbReference>
<feature type="domain" description="B box-type" evidence="13">
    <location>
        <begin position="110"/>
        <end position="153"/>
    </location>
</feature>
<dbReference type="InterPro" id="IPR027370">
    <property type="entry name" value="Znf-RING_euk"/>
</dbReference>
<dbReference type="GeneTree" id="ENSGT00940000164246"/>
<evidence type="ECO:0000313" key="14">
    <source>
        <dbReference type="Ensembl" id="ENSECRP00000001050.1"/>
    </source>
</evidence>
<keyword evidence="15" id="KW-1185">Reference proteome</keyword>
<keyword evidence="7 9" id="KW-0863">Zinc-finger</keyword>
<feature type="region of interest" description="Disordered" evidence="11">
    <location>
        <begin position="246"/>
        <end position="273"/>
    </location>
</feature>
<evidence type="ECO:0000313" key="15">
    <source>
        <dbReference type="Proteomes" id="UP000694620"/>
    </source>
</evidence>
<evidence type="ECO:0000256" key="4">
    <source>
        <dbReference type="ARBA" id="ARBA00022553"/>
    </source>
</evidence>
<dbReference type="InterPro" id="IPR013083">
    <property type="entry name" value="Znf_RING/FYVE/PHD"/>
</dbReference>
<dbReference type="PANTHER" id="PTHR25462">
    <property type="entry name" value="BONUS, ISOFORM C-RELATED"/>
    <property type="match status" value="1"/>
</dbReference>
<protein>
    <recommendedName>
        <fullName evidence="3">RING-type E3 ubiquitin transferase</fullName>
        <ecNumber evidence="3">2.3.2.27</ecNumber>
    </recommendedName>
</protein>
<dbReference type="InterPro" id="IPR011042">
    <property type="entry name" value="6-blade_b-propeller_TolB-like"/>
</dbReference>
<dbReference type="InterPro" id="IPR001841">
    <property type="entry name" value="Znf_RING"/>
</dbReference>
<accession>A0A8C4X305</accession>
<dbReference type="PANTHER" id="PTHR25462:SF296">
    <property type="entry name" value="MEIOTIC P26, ISOFORM F"/>
    <property type="match status" value="1"/>
</dbReference>
<evidence type="ECO:0000259" key="12">
    <source>
        <dbReference type="PROSITE" id="PS50089"/>
    </source>
</evidence>
<dbReference type="SUPFAM" id="SSF57850">
    <property type="entry name" value="RING/U-box"/>
    <property type="match status" value="1"/>
</dbReference>
<evidence type="ECO:0000256" key="1">
    <source>
        <dbReference type="ARBA" id="ARBA00000900"/>
    </source>
</evidence>
<dbReference type="Ensembl" id="ENSECRT00000001072.1">
    <property type="protein sequence ID" value="ENSECRP00000001050.1"/>
    <property type="gene ID" value="ENSECRG00000000720.1"/>
</dbReference>
<reference evidence="14" key="1">
    <citation type="submission" date="2021-06" db="EMBL/GenBank/DDBJ databases">
        <authorList>
            <consortium name="Wellcome Sanger Institute Data Sharing"/>
        </authorList>
    </citation>
    <scope>NUCLEOTIDE SEQUENCE [LARGE SCALE GENOMIC DNA]</scope>
</reference>
<evidence type="ECO:0000256" key="5">
    <source>
        <dbReference type="ARBA" id="ARBA00022723"/>
    </source>
</evidence>
<dbReference type="Gene3D" id="3.30.160.60">
    <property type="entry name" value="Classic Zinc Finger"/>
    <property type="match status" value="1"/>
</dbReference>
<dbReference type="SMART" id="SM00184">
    <property type="entry name" value="RING"/>
    <property type="match status" value="1"/>
</dbReference>
<dbReference type="InterPro" id="IPR000315">
    <property type="entry name" value="Znf_B-box"/>
</dbReference>
<dbReference type="Pfam" id="PF13445">
    <property type="entry name" value="zf-RING_UBOX"/>
    <property type="match status" value="1"/>
</dbReference>
<evidence type="ECO:0000256" key="6">
    <source>
        <dbReference type="ARBA" id="ARBA00022737"/>
    </source>
</evidence>
<feature type="repeat" description="NHL" evidence="10">
    <location>
        <begin position="293"/>
        <end position="328"/>
    </location>
</feature>
<dbReference type="GO" id="GO:0008270">
    <property type="term" value="F:zinc ion binding"/>
    <property type="evidence" value="ECO:0007669"/>
    <property type="project" value="UniProtKB-KW"/>
</dbReference>
<dbReference type="InterPro" id="IPR047153">
    <property type="entry name" value="TRIM45/56/19-like"/>
</dbReference>
<reference evidence="14" key="2">
    <citation type="submission" date="2025-08" db="UniProtKB">
        <authorList>
            <consortium name="Ensembl"/>
        </authorList>
    </citation>
    <scope>IDENTIFICATION</scope>
</reference>
<evidence type="ECO:0000256" key="11">
    <source>
        <dbReference type="SAM" id="MobiDB-lite"/>
    </source>
</evidence>
<name>A0A8C4X305_ERPCA</name>
<evidence type="ECO:0000256" key="3">
    <source>
        <dbReference type="ARBA" id="ARBA00012483"/>
    </source>
</evidence>
<sequence length="553" mass="62173">MHSVNYLTSKMATNVCNLSVNSILACAVCTELYNEKELRPKLLQCGHTFCLRCLTEILKGASEQSSDNRDSKLSCPSCRQETSLSSLSAMDLADNFAIIECLSSAKGANEACCYCEKHPDERIKFFCMPCHRLLCPCCALKHMSQNIHNVVKVEAAALKYKQKIQEALDYCKEKRHLLEKIVQESLNEKKQLSVFTLSLEHLRKNISDTELLTQKETLIQLDKCISRKQIPDQTQSSKLEHIAQKMERRNDPTPPGFWDASSSEDNDSSTRNYHQENTNFSCRNVSEMLSNRRTQGCLLNPIGVAVTDDGFVFVTDKSDERVKVFDYSMELLWHFSKPEQPKYNKPCFPAGIAISSLGYLVAIAEPIKQQVSVHARDGRKIFSLKQDWQCPFGVAVNTKGQIVVTDKCECGSFYILTVDWTCGNIFQIKVIDGLYQPSFVACSKTDDIVITTSNSVKVFDVTGSLRLTINHELGSNQFLHSPKGVAFDNKNNIIVSDYYSGKVVLLNSEGKWLMDIISGLQGPQGITVTPNSLLVITESLSHNISFLTRMRKY</sequence>
<comment type="similarity">
    <text evidence="2">Belongs to the TRIM/RBCC family.</text>
</comment>
<dbReference type="Pfam" id="PF01436">
    <property type="entry name" value="NHL"/>
    <property type="match status" value="1"/>
</dbReference>
<evidence type="ECO:0000256" key="8">
    <source>
        <dbReference type="ARBA" id="ARBA00022833"/>
    </source>
</evidence>
<organism evidence="14 15">
    <name type="scientific">Erpetoichthys calabaricus</name>
    <name type="common">Rope fish</name>
    <name type="synonym">Calamoichthys calabaricus</name>
    <dbReference type="NCBI Taxonomy" id="27687"/>
    <lineage>
        <taxon>Eukaryota</taxon>
        <taxon>Metazoa</taxon>
        <taxon>Chordata</taxon>
        <taxon>Craniata</taxon>
        <taxon>Vertebrata</taxon>
        <taxon>Euteleostomi</taxon>
        <taxon>Actinopterygii</taxon>
        <taxon>Polypteriformes</taxon>
        <taxon>Polypteridae</taxon>
        <taxon>Erpetoichthys</taxon>
    </lineage>
</organism>
<dbReference type="InterPro" id="IPR017907">
    <property type="entry name" value="Znf_RING_CS"/>
</dbReference>
<dbReference type="GO" id="GO:0061630">
    <property type="term" value="F:ubiquitin protein ligase activity"/>
    <property type="evidence" value="ECO:0007669"/>
    <property type="project" value="UniProtKB-EC"/>
</dbReference>
<evidence type="ECO:0000256" key="10">
    <source>
        <dbReference type="PROSITE-ProRule" id="PRU00504"/>
    </source>
</evidence>
<dbReference type="Proteomes" id="UP000694620">
    <property type="component" value="Chromosome 3"/>
</dbReference>
<dbReference type="Gene3D" id="2.120.10.30">
    <property type="entry name" value="TolB, C-terminal domain"/>
    <property type="match status" value="2"/>
</dbReference>
<evidence type="ECO:0000256" key="2">
    <source>
        <dbReference type="ARBA" id="ARBA00008518"/>
    </source>
</evidence>
<feature type="repeat" description="NHL" evidence="10">
    <location>
        <begin position="481"/>
        <end position="509"/>
    </location>
</feature>
<keyword evidence="8" id="KW-0862">Zinc</keyword>
<dbReference type="PROSITE" id="PS50119">
    <property type="entry name" value="ZF_BBOX"/>
    <property type="match status" value="1"/>
</dbReference>
<evidence type="ECO:0000256" key="7">
    <source>
        <dbReference type="ARBA" id="ARBA00022771"/>
    </source>
</evidence>
<keyword evidence="6" id="KW-0677">Repeat</keyword>